<evidence type="ECO:0000313" key="11">
    <source>
        <dbReference type="Proteomes" id="UP000531594"/>
    </source>
</evidence>
<comment type="similarity">
    <text evidence="2 9">Belongs to the pantothenate synthetase family.</text>
</comment>
<feature type="binding site" evidence="9">
    <location>
        <position position="154"/>
    </location>
    <ligand>
        <name>(R)-pantoate</name>
        <dbReference type="ChEBI" id="CHEBI:15980"/>
    </ligand>
</feature>
<dbReference type="UniPathway" id="UPA00028">
    <property type="reaction ID" value="UER00005"/>
</dbReference>
<dbReference type="Gene3D" id="3.30.1300.10">
    <property type="entry name" value="Pantoate-beta-alanine ligase, C-terminal domain"/>
    <property type="match status" value="1"/>
</dbReference>
<dbReference type="Pfam" id="PF02569">
    <property type="entry name" value="Pantoate_ligase"/>
    <property type="match status" value="1"/>
</dbReference>
<keyword evidence="3 9" id="KW-0963">Cytoplasm</keyword>
<evidence type="ECO:0000313" key="10">
    <source>
        <dbReference type="EMBL" id="MBB6444675.1"/>
    </source>
</evidence>
<organism evidence="10 11">
    <name type="scientific">Bacillus benzoevorans</name>
    <dbReference type="NCBI Taxonomy" id="1456"/>
    <lineage>
        <taxon>Bacteria</taxon>
        <taxon>Bacillati</taxon>
        <taxon>Bacillota</taxon>
        <taxon>Bacilli</taxon>
        <taxon>Bacillales</taxon>
        <taxon>Bacillaceae</taxon>
        <taxon>Bacillus</taxon>
    </lineage>
</organism>
<protein>
    <recommendedName>
        <fullName evidence="9">Pantothenate synthetase</fullName>
        <shortName evidence="9">PS</shortName>
        <ecNumber evidence="9">6.3.2.1</ecNumber>
    </recommendedName>
    <alternativeName>
        <fullName evidence="9">Pantoate--beta-alanine ligase</fullName>
    </alternativeName>
    <alternativeName>
        <fullName evidence="9">Pantoate-activating enzyme</fullName>
    </alternativeName>
</protein>
<evidence type="ECO:0000256" key="2">
    <source>
        <dbReference type="ARBA" id="ARBA00009256"/>
    </source>
</evidence>
<dbReference type="NCBIfam" id="TIGR00018">
    <property type="entry name" value="panC"/>
    <property type="match status" value="1"/>
</dbReference>
<keyword evidence="5 9" id="KW-0566">Pantothenate biosynthesis</keyword>
<dbReference type="GO" id="GO:0005829">
    <property type="term" value="C:cytosol"/>
    <property type="evidence" value="ECO:0007669"/>
    <property type="project" value="TreeGrafter"/>
</dbReference>
<feature type="binding site" evidence="9">
    <location>
        <begin position="148"/>
        <end position="151"/>
    </location>
    <ligand>
        <name>ATP</name>
        <dbReference type="ChEBI" id="CHEBI:30616"/>
    </ligand>
</feature>
<dbReference type="PANTHER" id="PTHR21299:SF1">
    <property type="entry name" value="PANTOATE--BETA-ALANINE LIGASE"/>
    <property type="match status" value="1"/>
</dbReference>
<dbReference type="HAMAP" id="MF_00158">
    <property type="entry name" value="PanC"/>
    <property type="match status" value="1"/>
</dbReference>
<dbReference type="FunFam" id="3.40.50.620:FF:000013">
    <property type="entry name" value="Pantothenate synthetase"/>
    <property type="match status" value="1"/>
</dbReference>
<evidence type="ECO:0000256" key="5">
    <source>
        <dbReference type="ARBA" id="ARBA00022655"/>
    </source>
</evidence>
<feature type="binding site" evidence="9">
    <location>
        <position position="62"/>
    </location>
    <ligand>
        <name>beta-alanine</name>
        <dbReference type="ChEBI" id="CHEBI:57966"/>
    </ligand>
</feature>
<dbReference type="InterPro" id="IPR014729">
    <property type="entry name" value="Rossmann-like_a/b/a_fold"/>
</dbReference>
<dbReference type="GO" id="GO:0015940">
    <property type="term" value="P:pantothenate biosynthetic process"/>
    <property type="evidence" value="ECO:0007669"/>
    <property type="project" value="UniProtKB-UniRule"/>
</dbReference>
<evidence type="ECO:0000256" key="3">
    <source>
        <dbReference type="ARBA" id="ARBA00022490"/>
    </source>
</evidence>
<dbReference type="GO" id="GO:0004592">
    <property type="term" value="F:pantoate-beta-alanine ligase activity"/>
    <property type="evidence" value="ECO:0007669"/>
    <property type="project" value="UniProtKB-UniRule"/>
</dbReference>
<sequence length="287" mass="32179">MMNIITTIDELQKVIKEMKTQNKQIGFVPTMGYLHEGHRALMKKAREENDVVVLSIFVNPLQFGPNEDLESYPRDFVRDQDAASAEGVDIIFYPTPAEMYPEELSVTIQVRKRTDALCGASRPGHFDGVATVLTKLFHLVQPDRAYFGKKDAQQAAVVEGLVKDFNFPLQVVPVDTVREPDGLAKSSRNVYLSEKERKEAPALYRSLQLGEELIDSGETNPETVISAIKDKILTETSGEIDYVNLLSYPNLENMDTIQGTCIIALAVKFSKARLIDNIILTREQEEA</sequence>
<evidence type="ECO:0000256" key="4">
    <source>
        <dbReference type="ARBA" id="ARBA00022598"/>
    </source>
</evidence>
<name>A0A7X0HPM9_9BACI</name>
<comment type="function">
    <text evidence="9">Catalyzes the condensation of pantoate with beta-alanine in an ATP-dependent reaction via a pantoyl-adenylate intermediate.</text>
</comment>
<comment type="catalytic activity">
    <reaction evidence="8 9">
        <text>(R)-pantoate + beta-alanine + ATP = (R)-pantothenate + AMP + diphosphate + H(+)</text>
        <dbReference type="Rhea" id="RHEA:10912"/>
        <dbReference type="ChEBI" id="CHEBI:15378"/>
        <dbReference type="ChEBI" id="CHEBI:15980"/>
        <dbReference type="ChEBI" id="CHEBI:29032"/>
        <dbReference type="ChEBI" id="CHEBI:30616"/>
        <dbReference type="ChEBI" id="CHEBI:33019"/>
        <dbReference type="ChEBI" id="CHEBI:57966"/>
        <dbReference type="ChEBI" id="CHEBI:456215"/>
        <dbReference type="EC" id="6.3.2.1"/>
    </reaction>
</comment>
<accession>A0A7X0HPM9</accession>
<keyword evidence="6 9" id="KW-0547">Nucleotide-binding</keyword>
<feature type="active site" description="Proton donor" evidence="9">
    <location>
        <position position="38"/>
    </location>
</feature>
<keyword evidence="4 9" id="KW-0436">Ligase</keyword>
<feature type="binding site" evidence="9">
    <location>
        <begin position="185"/>
        <end position="188"/>
    </location>
    <ligand>
        <name>ATP</name>
        <dbReference type="ChEBI" id="CHEBI:30616"/>
    </ligand>
</feature>
<evidence type="ECO:0000256" key="1">
    <source>
        <dbReference type="ARBA" id="ARBA00004990"/>
    </source>
</evidence>
<comment type="caution">
    <text evidence="10">The sequence shown here is derived from an EMBL/GenBank/DDBJ whole genome shotgun (WGS) entry which is preliminary data.</text>
</comment>
<feature type="binding site" evidence="9">
    <location>
        <begin position="31"/>
        <end position="38"/>
    </location>
    <ligand>
        <name>ATP</name>
        <dbReference type="ChEBI" id="CHEBI:30616"/>
    </ligand>
</feature>
<dbReference type="InterPro" id="IPR003721">
    <property type="entry name" value="Pantoate_ligase"/>
</dbReference>
<comment type="subcellular location">
    <subcellularLocation>
        <location evidence="9">Cytoplasm</location>
    </subcellularLocation>
</comment>
<dbReference type="EC" id="6.3.2.1" evidence="9"/>
<comment type="pathway">
    <text evidence="1 9">Cofactor biosynthesis; (R)-pantothenate biosynthesis; (R)-pantothenate from (R)-pantoate and beta-alanine: step 1/1.</text>
</comment>
<comment type="miscellaneous">
    <text evidence="9">The reaction proceeds by a bi uni uni bi ping pong mechanism.</text>
</comment>
<feature type="binding site" evidence="9">
    <location>
        <position position="177"/>
    </location>
    <ligand>
        <name>ATP</name>
        <dbReference type="ChEBI" id="CHEBI:30616"/>
    </ligand>
</feature>
<dbReference type="Proteomes" id="UP000531594">
    <property type="component" value="Unassembled WGS sequence"/>
</dbReference>
<keyword evidence="7 9" id="KW-0067">ATP-binding</keyword>
<dbReference type="PANTHER" id="PTHR21299">
    <property type="entry name" value="CYTIDYLATE KINASE/PANTOATE-BETA-ALANINE LIGASE"/>
    <property type="match status" value="1"/>
</dbReference>
<proteinExistence type="inferred from homology"/>
<dbReference type="GO" id="GO:0005524">
    <property type="term" value="F:ATP binding"/>
    <property type="evidence" value="ECO:0007669"/>
    <property type="project" value="UniProtKB-KW"/>
</dbReference>
<dbReference type="Gene3D" id="3.40.50.620">
    <property type="entry name" value="HUPs"/>
    <property type="match status" value="1"/>
</dbReference>
<evidence type="ECO:0000256" key="6">
    <source>
        <dbReference type="ARBA" id="ARBA00022741"/>
    </source>
</evidence>
<evidence type="ECO:0000256" key="8">
    <source>
        <dbReference type="ARBA" id="ARBA00048258"/>
    </source>
</evidence>
<evidence type="ECO:0000256" key="7">
    <source>
        <dbReference type="ARBA" id="ARBA00022840"/>
    </source>
</evidence>
<comment type="subunit">
    <text evidence="9">Homodimer.</text>
</comment>
<dbReference type="InterPro" id="IPR042176">
    <property type="entry name" value="Pantoate_ligase_C"/>
</dbReference>
<dbReference type="FunFam" id="3.30.1300.10:FF:000001">
    <property type="entry name" value="Pantothenate synthetase"/>
    <property type="match status" value="1"/>
</dbReference>
<gene>
    <name evidence="9" type="primary">panC</name>
    <name evidence="10" type="ORF">HNR53_001284</name>
</gene>
<feature type="binding site" evidence="9">
    <location>
        <position position="62"/>
    </location>
    <ligand>
        <name>(R)-pantoate</name>
        <dbReference type="ChEBI" id="CHEBI:15980"/>
    </ligand>
</feature>
<reference evidence="10 11" key="1">
    <citation type="submission" date="2020-08" db="EMBL/GenBank/DDBJ databases">
        <title>Genomic Encyclopedia of Type Strains, Phase IV (KMG-IV): sequencing the most valuable type-strain genomes for metagenomic binning, comparative biology and taxonomic classification.</title>
        <authorList>
            <person name="Goeker M."/>
        </authorList>
    </citation>
    <scope>NUCLEOTIDE SEQUENCE [LARGE SCALE GENOMIC DNA]</scope>
    <source>
        <strain evidence="10 11">DSM 5391</strain>
    </source>
</reference>
<dbReference type="AlphaFoldDB" id="A0A7X0HPM9"/>
<dbReference type="EMBL" id="JACHGK010000003">
    <property type="protein sequence ID" value="MBB6444675.1"/>
    <property type="molecule type" value="Genomic_DNA"/>
</dbReference>
<evidence type="ECO:0000256" key="9">
    <source>
        <dbReference type="HAMAP-Rule" id="MF_00158"/>
    </source>
</evidence>
<dbReference type="SUPFAM" id="SSF52374">
    <property type="entry name" value="Nucleotidylyl transferase"/>
    <property type="match status" value="1"/>
</dbReference>
<dbReference type="CDD" id="cd00560">
    <property type="entry name" value="PanC"/>
    <property type="match status" value="1"/>
</dbReference>
<keyword evidence="11" id="KW-1185">Reference proteome</keyword>